<dbReference type="Proteomes" id="UP000184330">
    <property type="component" value="Unassembled WGS sequence"/>
</dbReference>
<dbReference type="Pfam" id="PF11807">
    <property type="entry name" value="UstYa"/>
    <property type="match status" value="1"/>
</dbReference>
<proteinExistence type="inferred from homology"/>
<dbReference type="PANTHER" id="PTHR33365">
    <property type="entry name" value="YALI0B05434P"/>
    <property type="match status" value="1"/>
</dbReference>
<keyword evidence="4" id="KW-1185">Reference proteome</keyword>
<dbReference type="OrthoDB" id="3687641at2759"/>
<dbReference type="InterPro" id="IPR021765">
    <property type="entry name" value="UstYa-like"/>
</dbReference>
<sequence>MAAPAMDAIEYKTVTINGNIVQRNEYVGTPRPELEEAWTRISTGPPALRLSAEELKLMNRSMTAHDYHQLPEEAGGGYLATLEVFHLLHCLNSLRKATFQEYYPEIFEDETREGRHVHLDHCVEILRQHLQCSGDVTPIAFYDVPTQLTPLPDFSTTHKCRNFDRILDWANGEAGLESGRLVPWGEVLPGVA</sequence>
<organism evidence="3 4">
    <name type="scientific">Phialocephala subalpina</name>
    <dbReference type="NCBI Taxonomy" id="576137"/>
    <lineage>
        <taxon>Eukaryota</taxon>
        <taxon>Fungi</taxon>
        <taxon>Dikarya</taxon>
        <taxon>Ascomycota</taxon>
        <taxon>Pezizomycotina</taxon>
        <taxon>Leotiomycetes</taxon>
        <taxon>Helotiales</taxon>
        <taxon>Mollisiaceae</taxon>
        <taxon>Phialocephala</taxon>
        <taxon>Phialocephala fortinii species complex</taxon>
    </lineage>
</organism>
<gene>
    <name evidence="3" type="ORF">PAC_05473</name>
</gene>
<evidence type="ECO:0000313" key="4">
    <source>
        <dbReference type="Proteomes" id="UP000184330"/>
    </source>
</evidence>
<name>A0A1L7WS65_9HELO</name>
<dbReference type="AlphaFoldDB" id="A0A1L7WS65"/>
<evidence type="ECO:0000313" key="3">
    <source>
        <dbReference type="EMBL" id="CZR55585.1"/>
    </source>
</evidence>
<comment type="pathway">
    <text evidence="1">Mycotoxin biosynthesis.</text>
</comment>
<accession>A0A1L7WS65</accession>
<evidence type="ECO:0000256" key="2">
    <source>
        <dbReference type="ARBA" id="ARBA00035112"/>
    </source>
</evidence>
<evidence type="ECO:0000256" key="1">
    <source>
        <dbReference type="ARBA" id="ARBA00004685"/>
    </source>
</evidence>
<evidence type="ECO:0008006" key="5">
    <source>
        <dbReference type="Google" id="ProtNLM"/>
    </source>
</evidence>
<dbReference type="EMBL" id="FJOG01000006">
    <property type="protein sequence ID" value="CZR55585.1"/>
    <property type="molecule type" value="Genomic_DNA"/>
</dbReference>
<dbReference type="PANTHER" id="PTHR33365:SF4">
    <property type="entry name" value="CYCLOCHLOROTINE BIOSYNTHESIS PROTEIN O"/>
    <property type="match status" value="1"/>
</dbReference>
<reference evidence="3 4" key="1">
    <citation type="submission" date="2016-03" db="EMBL/GenBank/DDBJ databases">
        <authorList>
            <person name="Ploux O."/>
        </authorList>
    </citation>
    <scope>NUCLEOTIDE SEQUENCE [LARGE SCALE GENOMIC DNA]</scope>
    <source>
        <strain evidence="3 4">UAMH 11012</strain>
    </source>
</reference>
<protein>
    <recommendedName>
        <fullName evidence="5">Tat pathway signal sequence</fullName>
    </recommendedName>
</protein>
<comment type="similarity">
    <text evidence="2">Belongs to the ustYa family.</text>
</comment>
<dbReference type="GO" id="GO:0043386">
    <property type="term" value="P:mycotoxin biosynthetic process"/>
    <property type="evidence" value="ECO:0007669"/>
    <property type="project" value="InterPro"/>
</dbReference>